<dbReference type="SUPFAM" id="SSF53300">
    <property type="entry name" value="vWA-like"/>
    <property type="match status" value="2"/>
</dbReference>
<evidence type="ECO:0000313" key="2">
    <source>
        <dbReference type="EMBL" id="VDP12810.1"/>
    </source>
</evidence>
<dbReference type="Gene3D" id="3.40.50.410">
    <property type="entry name" value="von Willebrand factor, type A domain"/>
    <property type="match status" value="2"/>
</dbReference>
<feature type="domain" description="VWFA" evidence="1">
    <location>
        <begin position="217"/>
        <end position="387"/>
    </location>
</feature>
<dbReference type="CDD" id="cd01450">
    <property type="entry name" value="vWFA_subfamily_ECM"/>
    <property type="match status" value="1"/>
</dbReference>
<dbReference type="Proteomes" id="UP000270296">
    <property type="component" value="Unassembled WGS sequence"/>
</dbReference>
<dbReference type="PROSITE" id="PS50234">
    <property type="entry name" value="VWFA"/>
    <property type="match status" value="2"/>
</dbReference>
<evidence type="ECO:0000313" key="4">
    <source>
        <dbReference type="WBParaSite" id="SBAD_0000763001-mRNA-1"/>
    </source>
</evidence>
<dbReference type="OrthoDB" id="6132182at2759"/>
<protein>
    <submittedName>
        <fullName evidence="4">VWFA domain-containing protein</fullName>
    </submittedName>
</protein>
<dbReference type="WBParaSite" id="SBAD_0000763001-mRNA-1">
    <property type="protein sequence ID" value="SBAD_0000763001-mRNA-1"/>
    <property type="gene ID" value="SBAD_0000763001"/>
</dbReference>
<dbReference type="Pfam" id="PF00092">
    <property type="entry name" value="VWA"/>
    <property type="match status" value="2"/>
</dbReference>
<dbReference type="InterPro" id="IPR050525">
    <property type="entry name" value="ECM_Assembly_Org"/>
</dbReference>
<dbReference type="AlphaFoldDB" id="A0A183IUQ9"/>
<evidence type="ECO:0000313" key="3">
    <source>
        <dbReference type="Proteomes" id="UP000270296"/>
    </source>
</evidence>
<reference evidence="4" key="1">
    <citation type="submission" date="2016-06" db="UniProtKB">
        <authorList>
            <consortium name="WormBaseParasite"/>
        </authorList>
    </citation>
    <scope>IDENTIFICATION</scope>
</reference>
<dbReference type="PANTHER" id="PTHR24020:SF84">
    <property type="entry name" value="VWFA DOMAIN-CONTAINING PROTEIN"/>
    <property type="match status" value="1"/>
</dbReference>
<keyword evidence="3" id="KW-1185">Reference proteome</keyword>
<reference evidence="2 3" key="2">
    <citation type="submission" date="2018-11" db="EMBL/GenBank/DDBJ databases">
        <authorList>
            <consortium name="Pathogen Informatics"/>
        </authorList>
    </citation>
    <scope>NUCLEOTIDE SEQUENCE [LARGE SCALE GENOMIC DNA]</scope>
</reference>
<dbReference type="PANTHER" id="PTHR24020">
    <property type="entry name" value="COLLAGEN ALPHA"/>
    <property type="match status" value="1"/>
</dbReference>
<dbReference type="InterPro" id="IPR036465">
    <property type="entry name" value="vWFA_dom_sf"/>
</dbReference>
<gene>
    <name evidence="2" type="ORF">SBAD_LOCUS7356</name>
</gene>
<dbReference type="EMBL" id="UZAM01010553">
    <property type="protein sequence ID" value="VDP12810.1"/>
    <property type="molecule type" value="Genomic_DNA"/>
</dbReference>
<organism evidence="4">
    <name type="scientific">Soboliphyme baturini</name>
    <dbReference type="NCBI Taxonomy" id="241478"/>
    <lineage>
        <taxon>Eukaryota</taxon>
        <taxon>Metazoa</taxon>
        <taxon>Ecdysozoa</taxon>
        <taxon>Nematoda</taxon>
        <taxon>Enoplea</taxon>
        <taxon>Dorylaimia</taxon>
        <taxon>Dioctophymatida</taxon>
        <taxon>Dioctophymatoidea</taxon>
        <taxon>Soboliphymatidae</taxon>
        <taxon>Soboliphyme</taxon>
    </lineage>
</organism>
<name>A0A183IUQ9_9BILA</name>
<dbReference type="InterPro" id="IPR002035">
    <property type="entry name" value="VWF_A"/>
</dbReference>
<sequence length="391" mass="43668">MYLCKLDVTIVVDSSGSIEEYFQIYKTTLLHIIHLLPVIGPDAALVSVVQYSEHAHVVVPFHINQTKEWVIGKIVPLEFLGSTTLTAEAVRLGIKQMQNFHRPDSHKLFILMSDGNSFNEWQFVLSTADLLHSLGTDVLVIALGSPLFFPELEAYAGRRGVLLTNESLNRLFPFITDEVGPDCGHQNMFVTGSTTVAYIEERTTTMPVDKCPAIETDLVLVFDSSGSVEKVFSGYKSMAINIIRTLPIGPKATLVAVVQYSGSSAVKLRFGLDETYDQVFDVVKNLEWLGSTTKTADAVLMGIDQFKLAPHRNARRLFVLLTDGNSFDPWEKVQETAQKLHETGSKFVLVAFGETLGERELQEYAGHDGIIVYRNETKQLFNIIRQYVRSC</sequence>
<dbReference type="SMART" id="SM00327">
    <property type="entry name" value="VWA"/>
    <property type="match status" value="2"/>
</dbReference>
<feature type="domain" description="VWFA" evidence="1">
    <location>
        <begin position="7"/>
        <end position="179"/>
    </location>
</feature>
<evidence type="ECO:0000259" key="1">
    <source>
        <dbReference type="PROSITE" id="PS50234"/>
    </source>
</evidence>
<proteinExistence type="predicted"/>
<accession>A0A183IUQ9</accession>